<proteinExistence type="predicted"/>
<dbReference type="Pfam" id="PF15123">
    <property type="entry name" value="DUF4562"/>
    <property type="match status" value="1"/>
</dbReference>
<sequence length="121" mass="13233">MADRPMSTQSNLTHLTERTDRTHATTVVSARTTPVTPAHQSWTAYKGPVLFTGPSGLRDQRVKTLQHEFISVGENEASTEITSQMAYLNRAAPGAQFPKAKNGQVGEIGWVYDALHLVKGI</sequence>
<name>A0A9D4N025_DREPO</name>
<feature type="region of interest" description="Disordered" evidence="1">
    <location>
        <begin position="1"/>
        <end position="23"/>
    </location>
</feature>
<accession>A0A9D4N025</accession>
<reference evidence="2" key="1">
    <citation type="journal article" date="2019" name="bioRxiv">
        <title>The Genome of the Zebra Mussel, Dreissena polymorpha: A Resource for Invasive Species Research.</title>
        <authorList>
            <person name="McCartney M.A."/>
            <person name="Auch B."/>
            <person name="Kono T."/>
            <person name="Mallez S."/>
            <person name="Zhang Y."/>
            <person name="Obille A."/>
            <person name="Becker A."/>
            <person name="Abrahante J.E."/>
            <person name="Garbe J."/>
            <person name="Badalamenti J.P."/>
            <person name="Herman A."/>
            <person name="Mangelson H."/>
            <person name="Liachko I."/>
            <person name="Sullivan S."/>
            <person name="Sone E.D."/>
            <person name="Koren S."/>
            <person name="Silverstein K.A.T."/>
            <person name="Beckman K.B."/>
            <person name="Gohl D.M."/>
        </authorList>
    </citation>
    <scope>NUCLEOTIDE SEQUENCE</scope>
    <source>
        <strain evidence="2">Duluth1</strain>
        <tissue evidence="2">Whole animal</tissue>
    </source>
</reference>
<evidence type="ECO:0000313" key="2">
    <source>
        <dbReference type="EMBL" id="KAH3885681.1"/>
    </source>
</evidence>
<gene>
    <name evidence="2" type="ORF">DPMN_009676</name>
</gene>
<dbReference type="AlphaFoldDB" id="A0A9D4N025"/>
<organism evidence="2 3">
    <name type="scientific">Dreissena polymorpha</name>
    <name type="common">Zebra mussel</name>
    <name type="synonym">Mytilus polymorpha</name>
    <dbReference type="NCBI Taxonomy" id="45954"/>
    <lineage>
        <taxon>Eukaryota</taxon>
        <taxon>Metazoa</taxon>
        <taxon>Spiralia</taxon>
        <taxon>Lophotrochozoa</taxon>
        <taxon>Mollusca</taxon>
        <taxon>Bivalvia</taxon>
        <taxon>Autobranchia</taxon>
        <taxon>Heteroconchia</taxon>
        <taxon>Euheterodonta</taxon>
        <taxon>Imparidentia</taxon>
        <taxon>Neoheterodontei</taxon>
        <taxon>Myida</taxon>
        <taxon>Dreissenoidea</taxon>
        <taxon>Dreissenidae</taxon>
        <taxon>Dreissena</taxon>
    </lineage>
</organism>
<dbReference type="PANTHER" id="PTHR34833">
    <property type="entry name" value="GENE, 17359-RELATED"/>
    <property type="match status" value="1"/>
</dbReference>
<dbReference type="OrthoDB" id="6140842at2759"/>
<dbReference type="Proteomes" id="UP000828390">
    <property type="component" value="Unassembled WGS sequence"/>
</dbReference>
<keyword evidence="3" id="KW-1185">Reference proteome</keyword>
<feature type="compositionally biased region" description="Polar residues" evidence="1">
    <location>
        <begin position="1"/>
        <end position="14"/>
    </location>
</feature>
<comment type="caution">
    <text evidence="2">The sequence shown here is derived from an EMBL/GenBank/DDBJ whole genome shotgun (WGS) entry which is preliminary data.</text>
</comment>
<dbReference type="EMBL" id="JAIWYP010000001">
    <property type="protein sequence ID" value="KAH3885681.1"/>
    <property type="molecule type" value="Genomic_DNA"/>
</dbReference>
<reference evidence="2" key="2">
    <citation type="submission" date="2020-11" db="EMBL/GenBank/DDBJ databases">
        <authorList>
            <person name="McCartney M.A."/>
            <person name="Auch B."/>
            <person name="Kono T."/>
            <person name="Mallez S."/>
            <person name="Becker A."/>
            <person name="Gohl D.M."/>
            <person name="Silverstein K.A.T."/>
            <person name="Koren S."/>
            <person name="Bechman K.B."/>
            <person name="Herman A."/>
            <person name="Abrahante J.E."/>
            <person name="Garbe J."/>
        </authorList>
    </citation>
    <scope>NUCLEOTIDE SEQUENCE</scope>
    <source>
        <strain evidence="2">Duluth1</strain>
        <tissue evidence="2">Whole animal</tissue>
    </source>
</reference>
<evidence type="ECO:0000256" key="1">
    <source>
        <dbReference type="SAM" id="MobiDB-lite"/>
    </source>
</evidence>
<dbReference type="InterPro" id="IPR027814">
    <property type="entry name" value="DUF4562"/>
</dbReference>
<evidence type="ECO:0000313" key="3">
    <source>
        <dbReference type="Proteomes" id="UP000828390"/>
    </source>
</evidence>
<dbReference type="PANTHER" id="PTHR34833:SF1">
    <property type="entry name" value="GENE, 17359-RELATED"/>
    <property type="match status" value="1"/>
</dbReference>
<protein>
    <submittedName>
        <fullName evidence="2">Uncharacterized protein</fullName>
    </submittedName>
</protein>